<proteinExistence type="predicted"/>
<reference evidence="1 2" key="1">
    <citation type="submission" date="2024-01" db="EMBL/GenBank/DDBJ databases">
        <title>The genomes of 5 underutilized Papilionoideae crops provide insights into root nodulation and disease resistanc.</title>
        <authorList>
            <person name="Yuan L."/>
        </authorList>
    </citation>
    <scope>NUCLEOTIDE SEQUENCE [LARGE SCALE GENOMIC DNA]</scope>
    <source>
        <strain evidence="1">ZHUSHIDOU_FW_LH</strain>
        <tissue evidence="1">Leaf</tissue>
    </source>
</reference>
<comment type="caution">
    <text evidence="1">The sequence shown here is derived from an EMBL/GenBank/DDBJ whole genome shotgun (WGS) entry which is preliminary data.</text>
</comment>
<evidence type="ECO:0000313" key="2">
    <source>
        <dbReference type="Proteomes" id="UP001372338"/>
    </source>
</evidence>
<dbReference type="PANTHER" id="PTHR45752">
    <property type="entry name" value="LEUCINE-RICH REPEAT-CONTAINING"/>
    <property type="match status" value="1"/>
</dbReference>
<dbReference type="Gene3D" id="3.80.10.10">
    <property type="entry name" value="Ribonuclease Inhibitor"/>
    <property type="match status" value="1"/>
</dbReference>
<dbReference type="Proteomes" id="UP001372338">
    <property type="component" value="Unassembled WGS sequence"/>
</dbReference>
<organism evidence="1 2">
    <name type="scientific">Crotalaria pallida</name>
    <name type="common">Smooth rattlebox</name>
    <name type="synonym">Crotalaria striata</name>
    <dbReference type="NCBI Taxonomy" id="3830"/>
    <lineage>
        <taxon>Eukaryota</taxon>
        <taxon>Viridiplantae</taxon>
        <taxon>Streptophyta</taxon>
        <taxon>Embryophyta</taxon>
        <taxon>Tracheophyta</taxon>
        <taxon>Spermatophyta</taxon>
        <taxon>Magnoliopsida</taxon>
        <taxon>eudicotyledons</taxon>
        <taxon>Gunneridae</taxon>
        <taxon>Pentapetalae</taxon>
        <taxon>rosids</taxon>
        <taxon>fabids</taxon>
        <taxon>Fabales</taxon>
        <taxon>Fabaceae</taxon>
        <taxon>Papilionoideae</taxon>
        <taxon>50 kb inversion clade</taxon>
        <taxon>genistoids sensu lato</taxon>
        <taxon>core genistoids</taxon>
        <taxon>Crotalarieae</taxon>
        <taxon>Crotalaria</taxon>
    </lineage>
</organism>
<accession>A0AAN9IPP5</accession>
<dbReference type="SUPFAM" id="SSF52058">
    <property type="entry name" value="L domain-like"/>
    <property type="match status" value="1"/>
</dbReference>
<dbReference type="EMBL" id="JAYWIO010000002">
    <property type="protein sequence ID" value="KAK7283874.1"/>
    <property type="molecule type" value="Genomic_DNA"/>
</dbReference>
<sequence>MPADHRLTVLILGDSALNKVPSSVLHLQNLETFFFPICESLKDLPENFANRQIVLSDSKTLGGDALITLRTVLPCPVFRNVRCLSIRSSKLSELPDNIWLLSSLETLKISGCNFISLPESIKYLPRLVLIDVSQNQMLRSVPALPQSIESFYGCDCVSLKTLLGSKTEPSKKTSCIFLLHNCINLDQDAYDAILKDAITRIEYGANSMSAVTLENEDDVEEEIVISSNICYFLPARRGKVGECFHYSATQASITIELNPIFKSLGFVLYFVLSQVHSCYINVHVSLGCECYLEKSSGEMVIVTSFWVDKYFSQSILHSYKLISDHVLLWYDAQCCEGITEAIKEIKAINDGNTTDNLTFKFFTCNDVNEVLVIKECGVRWIYPSDQIVEEGRGCKCKRGRDIYESHNGTIVRNGATKCESDEPDEMVPPSKKLKQCVFGTPSNLDRKEVEDLRLLLELHLHIGEDLKFWFDVTVKPNACFACSN</sequence>
<dbReference type="PANTHER" id="PTHR45752:SF195">
    <property type="entry name" value="LEUCINE-RICH REPEAT (LRR) FAMILY PROTEIN-RELATED"/>
    <property type="match status" value="1"/>
</dbReference>
<dbReference type="InterPro" id="IPR050715">
    <property type="entry name" value="LRR-SigEffector_domain"/>
</dbReference>
<gene>
    <name evidence="1" type="ORF">RIF29_13622</name>
</gene>
<name>A0AAN9IPP5_CROPI</name>
<protein>
    <submittedName>
        <fullName evidence="1">Uncharacterized protein</fullName>
    </submittedName>
</protein>
<dbReference type="AlphaFoldDB" id="A0AAN9IPP5"/>
<evidence type="ECO:0000313" key="1">
    <source>
        <dbReference type="EMBL" id="KAK7283874.1"/>
    </source>
</evidence>
<dbReference type="InterPro" id="IPR032675">
    <property type="entry name" value="LRR_dom_sf"/>
</dbReference>
<keyword evidence="2" id="KW-1185">Reference proteome</keyword>